<keyword evidence="1" id="KW-0732">Signal</keyword>
<sequence>MRRVFAWFSAVVVTLGVATVPTVATAQTSRSTTSFATTCYIAAPSVAGMGGPMDITPQNPVQIHVTAPEAVDVGDTFDVTFEIDPINVALDSLPSAVSLQRASRLKLDLQRPAGTKLLGYNFSGGNIPIADGQVITVNESGAPDANGNVLRLTNRGHNTIGNGGNVSQSSHAGLGMNLAGANSLDFEFPRVTLTFEAERAGNAAIGVRTQGNAAGYGPNPASFLTLLASASVPLLGTQWVPGFCSPRGSSTAPIDQNAAAMKTVEIVGLPTSASLTGPDTVYLRTPAEFIATVEPNIPGEVTFVSGGQRVTVPVSSGEARAELTFTSQPEGPVRAIFTPTDPRYATAVSELPVTVERLATEMTLSAPATADANTRTTLSVSLPSEARGTVTFTGGGQERTVDVRDGQATTSLTFTEVGPAEVEAVFTPSATSAYASATATASIVVQESTSTTLVLNGLDTPAYVADPVTFEAVINPAEGTEDPQGRVEFMAGSQTQIVDVVDGRASAEFVFGRAGDVEVFATYHPAGTEQSRATDAGTLQILDAVATDSQLVGPARAEPGETTPYTIVVSPAGAEGVADVRIDGRVVAADVAIVDGEGRIDLAFPPAAATDRQVAIEFTPTDIRVLRPHTSVHTVRVEASTINEDALSMTVTGPDGEVQAGETTAFRVVVAPTDDTASSATLNGYLTVSNNGEPVLDAEGEPVRIAVTRGIADVDVTWTSGYPQAKFLQFTYHAADGTELVSGGTNVTVIGEGTGGDDVTVSPGPGGGSLDLGSLMGDGAGSLDAGSLTGSLGS</sequence>
<dbReference type="InterPro" id="IPR013783">
    <property type="entry name" value="Ig-like_fold"/>
</dbReference>
<reference evidence="2 3" key="1">
    <citation type="submission" date="2016-04" db="EMBL/GenBank/DDBJ databases">
        <title>Complete genome sequence of the haloalkaliphilic hydrocarbon-degrading bacterium Dietzia psychralcaliphila ILA-1T, isolated from a drain of a fish product-processing plant.</title>
        <authorList>
            <person name="Zhao J."/>
            <person name="Hu B."/>
            <person name="Geng S."/>
            <person name="Nie Y."/>
            <person name="Tang Y."/>
        </authorList>
    </citation>
    <scope>NUCLEOTIDE SEQUENCE [LARGE SCALE GENOMIC DNA]</scope>
    <source>
        <strain evidence="2 3">ILA-1</strain>
    </source>
</reference>
<dbReference type="AlphaFoldDB" id="A0AAD0JRF3"/>
<evidence type="ECO:0000313" key="3">
    <source>
        <dbReference type="Proteomes" id="UP000244903"/>
    </source>
</evidence>
<proteinExistence type="predicted"/>
<gene>
    <name evidence="2" type="ORF">A6048_00255</name>
</gene>
<dbReference type="KEGG" id="dpc:A6048_00255"/>
<evidence type="ECO:0000313" key="2">
    <source>
        <dbReference type="EMBL" id="AWH94208.1"/>
    </source>
</evidence>
<feature type="chain" id="PRO_5042242227" description="Ig-like domain-containing protein" evidence="1">
    <location>
        <begin position="27"/>
        <end position="794"/>
    </location>
</feature>
<name>A0AAD0JRF3_9ACTN</name>
<dbReference type="Proteomes" id="UP000244903">
    <property type="component" value="Chromosome"/>
</dbReference>
<organism evidence="2 3">
    <name type="scientific">Dietzia psychralcaliphila</name>
    <dbReference type="NCBI Taxonomy" id="139021"/>
    <lineage>
        <taxon>Bacteria</taxon>
        <taxon>Bacillati</taxon>
        <taxon>Actinomycetota</taxon>
        <taxon>Actinomycetes</taxon>
        <taxon>Mycobacteriales</taxon>
        <taxon>Dietziaceae</taxon>
        <taxon>Dietzia</taxon>
    </lineage>
</organism>
<keyword evidence="3" id="KW-1185">Reference proteome</keyword>
<dbReference type="GO" id="GO:0005975">
    <property type="term" value="P:carbohydrate metabolic process"/>
    <property type="evidence" value="ECO:0007669"/>
    <property type="project" value="UniProtKB-ARBA"/>
</dbReference>
<dbReference type="EMBL" id="CP015453">
    <property type="protein sequence ID" value="AWH94208.1"/>
    <property type="molecule type" value="Genomic_DNA"/>
</dbReference>
<evidence type="ECO:0000256" key="1">
    <source>
        <dbReference type="SAM" id="SignalP"/>
    </source>
</evidence>
<feature type="signal peptide" evidence="1">
    <location>
        <begin position="1"/>
        <end position="26"/>
    </location>
</feature>
<evidence type="ECO:0008006" key="4">
    <source>
        <dbReference type="Google" id="ProtNLM"/>
    </source>
</evidence>
<accession>A0AAD0JRF3</accession>
<dbReference type="Gene3D" id="2.60.40.10">
    <property type="entry name" value="Immunoglobulins"/>
    <property type="match status" value="3"/>
</dbReference>
<protein>
    <recommendedName>
        <fullName evidence="4">Ig-like domain-containing protein</fullName>
    </recommendedName>
</protein>
<dbReference type="RefSeq" id="WP_107747725.1">
    <property type="nucleotide sequence ID" value="NZ_CP015453.1"/>
</dbReference>